<accession>A0A6M3LUM5</accession>
<reference evidence="1" key="1">
    <citation type="submission" date="2020-03" db="EMBL/GenBank/DDBJ databases">
        <title>The deep terrestrial virosphere.</title>
        <authorList>
            <person name="Holmfeldt K."/>
            <person name="Nilsson E."/>
            <person name="Simone D."/>
            <person name="Lopez-Fernandez M."/>
            <person name="Wu X."/>
            <person name="de Brujin I."/>
            <person name="Lundin D."/>
            <person name="Andersson A."/>
            <person name="Bertilsson S."/>
            <person name="Dopson M."/>
        </authorList>
    </citation>
    <scope>NUCLEOTIDE SEQUENCE</scope>
    <source>
        <strain evidence="1">MM171A01372</strain>
    </source>
</reference>
<gene>
    <name evidence="1" type="ORF">MM171A01372_0009</name>
</gene>
<protein>
    <submittedName>
        <fullName evidence="1">Uncharacterized protein</fullName>
    </submittedName>
</protein>
<name>A0A6M3LUM5_9ZZZZ</name>
<proteinExistence type="predicted"/>
<dbReference type="AlphaFoldDB" id="A0A6M3LUM5"/>
<evidence type="ECO:0000313" key="1">
    <source>
        <dbReference type="EMBL" id="QJA99050.1"/>
    </source>
</evidence>
<sequence>MPIIGESGPLTFGGDQEVTKVPPQVEQPYTQVTQPTYTPPPATATEFTIRHIEFINSVNSVGSCFSKDQIKGFSNEDFDQHAQVAEVDKYITQLKNHPGIYCTEQYTQNIIKTLKRYTD</sequence>
<dbReference type="EMBL" id="MT143625">
    <property type="protein sequence ID" value="QJA99050.1"/>
    <property type="molecule type" value="Genomic_DNA"/>
</dbReference>
<organism evidence="1">
    <name type="scientific">viral metagenome</name>
    <dbReference type="NCBI Taxonomy" id="1070528"/>
    <lineage>
        <taxon>unclassified sequences</taxon>
        <taxon>metagenomes</taxon>
        <taxon>organismal metagenomes</taxon>
    </lineage>
</organism>